<comment type="caution">
    <text evidence="2">The sequence shown here is derived from an EMBL/GenBank/DDBJ whole genome shotgun (WGS) entry which is preliminary data.</text>
</comment>
<evidence type="ECO:0000313" key="3">
    <source>
        <dbReference type="Proteomes" id="UP000176682"/>
    </source>
</evidence>
<evidence type="ECO:0000313" key="2">
    <source>
        <dbReference type="EMBL" id="OGD76840.1"/>
    </source>
</evidence>
<keyword evidence="1" id="KW-1133">Transmembrane helix</keyword>
<keyword evidence="1" id="KW-0812">Transmembrane</keyword>
<dbReference type="Proteomes" id="UP000176682">
    <property type="component" value="Unassembled WGS sequence"/>
</dbReference>
<dbReference type="AlphaFoldDB" id="A0A1F5FB47"/>
<sequence length="142" mass="16099">MSGNNYAHIVRWLIFGTMLVALAMLLAFALDWIAAPLENNSPGNVKSLSRQANNAWEALNSQRESISVLDSRAEDMVLAYGEDQSKWPQGKRDEYLQLRQQYHNAIIAYNSACGQYRAMWSDEWRSVPAPDDLPTTCEMISE</sequence>
<reference evidence="2 3" key="1">
    <citation type="journal article" date="2016" name="Nat. Commun.">
        <title>Thousands of microbial genomes shed light on interconnected biogeochemical processes in an aquifer system.</title>
        <authorList>
            <person name="Anantharaman K."/>
            <person name="Brown C.T."/>
            <person name="Hug L.A."/>
            <person name="Sharon I."/>
            <person name="Castelle C.J."/>
            <person name="Probst A.J."/>
            <person name="Thomas B.C."/>
            <person name="Singh A."/>
            <person name="Wilkins M.J."/>
            <person name="Karaoz U."/>
            <person name="Brodie E.L."/>
            <person name="Williams K.H."/>
            <person name="Hubbard S.S."/>
            <person name="Banfield J.F."/>
        </authorList>
    </citation>
    <scope>NUCLEOTIDE SEQUENCE [LARGE SCALE GENOMIC DNA]</scope>
</reference>
<gene>
    <name evidence="2" type="ORF">A2368_00345</name>
</gene>
<accession>A0A1F5FB47</accession>
<proteinExistence type="predicted"/>
<dbReference type="EMBL" id="MFAM01000072">
    <property type="protein sequence ID" value="OGD76840.1"/>
    <property type="molecule type" value="Genomic_DNA"/>
</dbReference>
<name>A0A1F5FB47_9BACT</name>
<protein>
    <submittedName>
        <fullName evidence="2">Uncharacterized protein</fullName>
    </submittedName>
</protein>
<keyword evidence="1" id="KW-0472">Membrane</keyword>
<feature type="transmembrane region" description="Helical" evidence="1">
    <location>
        <begin position="12"/>
        <end position="34"/>
    </location>
</feature>
<evidence type="ECO:0000256" key="1">
    <source>
        <dbReference type="SAM" id="Phobius"/>
    </source>
</evidence>
<organism evidence="2 3">
    <name type="scientific">Candidatus Collierbacteria bacterium RIFOXYB1_FULL_49_13</name>
    <dbReference type="NCBI Taxonomy" id="1817728"/>
    <lineage>
        <taxon>Bacteria</taxon>
        <taxon>Candidatus Collieribacteriota</taxon>
    </lineage>
</organism>